<sequence length="266" mass="27086">MGRFLNRLVLAAVLISAVAVGASPGRAQSAGPLVFAAASLKNALDAANTAYVASGGAKATVTYAASSALAKQIEAGAPADIFISADEDWMDYLAGKGLVQPATRRDLLGNRLVLVAAADSKAAIEIKSGVALDQALDTAQKGGRLAVGDPAAVPAGKYAKAALQKLGAWDKVQDRLAPAENVRAALALVARGEAPLGIVYATDAVAEPGVRIVATFPADSHAPILYPIALVKDSTSPQAQAFLEFLASAKARPLFEAQGFTVLSAK</sequence>
<dbReference type="Gene3D" id="3.40.190.10">
    <property type="entry name" value="Periplasmic binding protein-like II"/>
    <property type="match status" value="2"/>
</dbReference>
<dbReference type="RefSeq" id="WP_145732599.1">
    <property type="nucleotide sequence ID" value="NZ_VITR01000006.1"/>
</dbReference>
<dbReference type="OrthoDB" id="9785015at2"/>
<evidence type="ECO:0000256" key="5">
    <source>
        <dbReference type="ARBA" id="ARBA00062515"/>
    </source>
</evidence>
<dbReference type="CDD" id="cd13536">
    <property type="entry name" value="PBP2_EcModA"/>
    <property type="match status" value="1"/>
</dbReference>
<dbReference type="PANTHER" id="PTHR30632:SF17">
    <property type="entry name" value="MOLYBDATE-BINDING PROTEIN MODA"/>
    <property type="match status" value="1"/>
</dbReference>
<dbReference type="GO" id="GO:0030288">
    <property type="term" value="C:outer membrane-bounded periplasmic space"/>
    <property type="evidence" value="ECO:0007669"/>
    <property type="project" value="TreeGrafter"/>
</dbReference>
<dbReference type="PIRSF" id="PIRSF004846">
    <property type="entry name" value="ModA"/>
    <property type="match status" value="1"/>
</dbReference>
<gene>
    <name evidence="8" type="ORF">FBZ90_106342</name>
</gene>
<evidence type="ECO:0000256" key="2">
    <source>
        <dbReference type="ARBA" id="ARBA00022505"/>
    </source>
</evidence>
<keyword evidence="3 6" id="KW-0479">Metal-binding</keyword>
<dbReference type="GO" id="GO:1901359">
    <property type="term" value="F:tungstate binding"/>
    <property type="evidence" value="ECO:0007669"/>
    <property type="project" value="UniProtKB-ARBA"/>
</dbReference>
<dbReference type="GO" id="GO:0015689">
    <property type="term" value="P:molybdate ion transport"/>
    <property type="evidence" value="ECO:0007669"/>
    <property type="project" value="InterPro"/>
</dbReference>
<dbReference type="GO" id="GO:0046872">
    <property type="term" value="F:metal ion binding"/>
    <property type="evidence" value="ECO:0007669"/>
    <property type="project" value="UniProtKB-KW"/>
</dbReference>
<dbReference type="PANTHER" id="PTHR30632">
    <property type="entry name" value="MOLYBDATE-BINDING PERIPLASMIC PROTEIN"/>
    <property type="match status" value="1"/>
</dbReference>
<feature type="binding site" evidence="6">
    <location>
        <position position="155"/>
    </location>
    <ligand>
        <name>molybdate</name>
        <dbReference type="ChEBI" id="CHEBI:36264"/>
    </ligand>
</feature>
<dbReference type="InterPro" id="IPR050682">
    <property type="entry name" value="ModA/WtpA"/>
</dbReference>
<evidence type="ECO:0000313" key="9">
    <source>
        <dbReference type="Proteomes" id="UP000315751"/>
    </source>
</evidence>
<proteinExistence type="inferred from homology"/>
<feature type="binding site" evidence="6">
    <location>
        <position position="39"/>
    </location>
    <ligand>
        <name>molybdate</name>
        <dbReference type="ChEBI" id="CHEBI:36264"/>
    </ligand>
</feature>
<evidence type="ECO:0000256" key="4">
    <source>
        <dbReference type="ARBA" id="ARBA00022729"/>
    </source>
</evidence>
<comment type="similarity">
    <text evidence="1">Belongs to the bacterial solute-binding protein ModA family.</text>
</comment>
<dbReference type="NCBIfam" id="NF007958">
    <property type="entry name" value="PRK10677.1"/>
    <property type="match status" value="1"/>
</dbReference>
<keyword evidence="9" id="KW-1185">Reference proteome</keyword>
<accession>A0A560HB71</accession>
<dbReference type="InterPro" id="IPR005950">
    <property type="entry name" value="ModA"/>
</dbReference>
<organism evidence="8 9">
    <name type="scientific">Nitrospirillum amazonense</name>
    <dbReference type="NCBI Taxonomy" id="28077"/>
    <lineage>
        <taxon>Bacteria</taxon>
        <taxon>Pseudomonadati</taxon>
        <taxon>Pseudomonadota</taxon>
        <taxon>Alphaproteobacteria</taxon>
        <taxon>Rhodospirillales</taxon>
        <taxon>Azospirillaceae</taxon>
        <taxon>Nitrospirillum</taxon>
    </lineage>
</organism>
<keyword evidence="2 6" id="KW-0500">Molybdenum</keyword>
<feature type="binding site" evidence="6">
    <location>
        <position position="200"/>
    </location>
    <ligand>
        <name>molybdate</name>
        <dbReference type="ChEBI" id="CHEBI:36264"/>
    </ligand>
</feature>
<dbReference type="NCBIfam" id="TIGR01256">
    <property type="entry name" value="modA"/>
    <property type="match status" value="1"/>
</dbReference>
<feature type="chain" id="PRO_5022030339" evidence="7">
    <location>
        <begin position="23"/>
        <end position="266"/>
    </location>
</feature>
<dbReference type="Proteomes" id="UP000315751">
    <property type="component" value="Unassembled WGS sequence"/>
</dbReference>
<evidence type="ECO:0000256" key="6">
    <source>
        <dbReference type="PIRSR" id="PIRSR004846-1"/>
    </source>
</evidence>
<dbReference type="AlphaFoldDB" id="A0A560HB71"/>
<dbReference type="GO" id="GO:0030973">
    <property type="term" value="F:molybdate ion binding"/>
    <property type="evidence" value="ECO:0007669"/>
    <property type="project" value="TreeGrafter"/>
</dbReference>
<feature type="signal peptide" evidence="7">
    <location>
        <begin position="1"/>
        <end position="22"/>
    </location>
</feature>
<name>A0A560HB71_9PROT</name>
<comment type="caution">
    <text evidence="8">The sequence shown here is derived from an EMBL/GenBank/DDBJ whole genome shotgun (WGS) entry which is preliminary data.</text>
</comment>
<dbReference type="Pfam" id="PF13531">
    <property type="entry name" value="SBP_bac_11"/>
    <property type="match status" value="1"/>
</dbReference>
<comment type="subunit">
    <text evidence="5">The complex is composed of two ATP-binding proteins (ModC), two transmembrane proteins (ModB) and a solute-binding protein (ModA).</text>
</comment>
<dbReference type="FunFam" id="3.40.190.10:FF:000035">
    <property type="entry name" value="Molybdate ABC transporter substrate-binding protein"/>
    <property type="match status" value="1"/>
</dbReference>
<reference evidence="8 9" key="1">
    <citation type="submission" date="2019-06" db="EMBL/GenBank/DDBJ databases">
        <title>Genomic Encyclopedia of Type Strains, Phase IV (KMG-V): Genome sequencing to study the core and pangenomes of soil and plant-associated prokaryotes.</title>
        <authorList>
            <person name="Whitman W."/>
        </authorList>
    </citation>
    <scope>NUCLEOTIDE SEQUENCE [LARGE SCALE GENOMIC DNA]</scope>
    <source>
        <strain evidence="8 9">BR 11622</strain>
    </source>
</reference>
<feature type="binding site" evidence="6">
    <location>
        <position position="182"/>
    </location>
    <ligand>
        <name>molybdate</name>
        <dbReference type="ChEBI" id="CHEBI:36264"/>
    </ligand>
</feature>
<evidence type="ECO:0000256" key="3">
    <source>
        <dbReference type="ARBA" id="ARBA00022723"/>
    </source>
</evidence>
<dbReference type="SUPFAM" id="SSF53850">
    <property type="entry name" value="Periplasmic binding protein-like II"/>
    <property type="match status" value="1"/>
</dbReference>
<protein>
    <submittedName>
        <fullName evidence="8">Molybdate transport system substrate-binding protein</fullName>
    </submittedName>
</protein>
<evidence type="ECO:0000256" key="7">
    <source>
        <dbReference type="SAM" id="SignalP"/>
    </source>
</evidence>
<keyword evidence="4 7" id="KW-0732">Signal</keyword>
<evidence type="ECO:0000313" key="8">
    <source>
        <dbReference type="EMBL" id="TWB42740.1"/>
    </source>
</evidence>
<feature type="binding site" evidence="6">
    <location>
        <position position="66"/>
    </location>
    <ligand>
        <name>molybdate</name>
        <dbReference type="ChEBI" id="CHEBI:36264"/>
    </ligand>
</feature>
<dbReference type="EMBL" id="VITR01000006">
    <property type="protein sequence ID" value="TWB42740.1"/>
    <property type="molecule type" value="Genomic_DNA"/>
</dbReference>
<evidence type="ECO:0000256" key="1">
    <source>
        <dbReference type="ARBA" id="ARBA00009175"/>
    </source>
</evidence>